<feature type="domain" description="Tf2-1-like SH3-like" evidence="1">
    <location>
        <begin position="17"/>
        <end position="81"/>
    </location>
</feature>
<dbReference type="EMBL" id="BSYR01000010">
    <property type="protein sequence ID" value="GMI71025.1"/>
    <property type="molecule type" value="Genomic_DNA"/>
</dbReference>
<sequence>MKKWANRGQRDQQFKVGDLLLAKLMAEQLRFLRNRDRQLVRKYERPLQIVAKVGNNSYKIKPPSWMKVHPVFHVSNLKPFHANPLDASQGLSDR</sequence>
<proteinExistence type="predicted"/>
<dbReference type="AlphaFoldDB" id="A0A9W7H4T9"/>
<dbReference type="InterPro" id="IPR056924">
    <property type="entry name" value="SH3_Tf2-1"/>
</dbReference>
<accession>A0A9W7H4T9</accession>
<dbReference type="OrthoDB" id="1111071at2759"/>
<dbReference type="Pfam" id="PF24626">
    <property type="entry name" value="SH3_Tf2-1"/>
    <property type="match status" value="1"/>
</dbReference>
<organism evidence="2 3">
    <name type="scientific">Hibiscus trionum</name>
    <name type="common">Flower of an hour</name>
    <dbReference type="NCBI Taxonomy" id="183268"/>
    <lineage>
        <taxon>Eukaryota</taxon>
        <taxon>Viridiplantae</taxon>
        <taxon>Streptophyta</taxon>
        <taxon>Embryophyta</taxon>
        <taxon>Tracheophyta</taxon>
        <taxon>Spermatophyta</taxon>
        <taxon>Magnoliopsida</taxon>
        <taxon>eudicotyledons</taxon>
        <taxon>Gunneridae</taxon>
        <taxon>Pentapetalae</taxon>
        <taxon>rosids</taxon>
        <taxon>malvids</taxon>
        <taxon>Malvales</taxon>
        <taxon>Malvaceae</taxon>
        <taxon>Malvoideae</taxon>
        <taxon>Hibiscus</taxon>
    </lineage>
</organism>
<keyword evidence="3" id="KW-1185">Reference proteome</keyword>
<dbReference type="Proteomes" id="UP001165190">
    <property type="component" value="Unassembled WGS sequence"/>
</dbReference>
<dbReference type="PANTHER" id="PTHR46148:SF52">
    <property type="entry name" value="OS04G0603800 PROTEIN"/>
    <property type="match status" value="1"/>
</dbReference>
<dbReference type="PANTHER" id="PTHR46148">
    <property type="entry name" value="CHROMO DOMAIN-CONTAINING PROTEIN"/>
    <property type="match status" value="1"/>
</dbReference>
<comment type="caution">
    <text evidence="2">The sequence shown here is derived from an EMBL/GenBank/DDBJ whole genome shotgun (WGS) entry which is preliminary data.</text>
</comment>
<name>A0A9W7H4T9_HIBTR</name>
<evidence type="ECO:0000313" key="3">
    <source>
        <dbReference type="Proteomes" id="UP001165190"/>
    </source>
</evidence>
<evidence type="ECO:0000313" key="2">
    <source>
        <dbReference type="EMBL" id="GMI71025.1"/>
    </source>
</evidence>
<evidence type="ECO:0000259" key="1">
    <source>
        <dbReference type="Pfam" id="PF24626"/>
    </source>
</evidence>
<gene>
    <name evidence="2" type="ORF">HRI_000771800</name>
</gene>
<protein>
    <recommendedName>
        <fullName evidence="1">Tf2-1-like SH3-like domain-containing protein</fullName>
    </recommendedName>
</protein>
<reference evidence="2" key="1">
    <citation type="submission" date="2023-05" db="EMBL/GenBank/DDBJ databases">
        <title>Genome and transcriptome analyses reveal genes involved in the formation of fine ridges on petal epidermal cells in Hibiscus trionum.</title>
        <authorList>
            <person name="Koshimizu S."/>
            <person name="Masuda S."/>
            <person name="Ishii T."/>
            <person name="Shirasu K."/>
            <person name="Hoshino A."/>
            <person name="Arita M."/>
        </authorList>
    </citation>
    <scope>NUCLEOTIDE SEQUENCE</scope>
    <source>
        <strain evidence="2">Hamamatsu line</strain>
    </source>
</reference>